<accession>A0ACB9SSS2</accession>
<protein>
    <submittedName>
        <fullName evidence="1">Sgnh hydrolase superfamily</fullName>
    </submittedName>
</protein>
<dbReference type="Proteomes" id="UP001056778">
    <property type="component" value="Chromosome 8"/>
</dbReference>
<dbReference type="EMBL" id="CM043022">
    <property type="protein sequence ID" value="KAI4456797.1"/>
    <property type="molecule type" value="Genomic_DNA"/>
</dbReference>
<name>A0ACB9SSS2_HOLOL</name>
<keyword evidence="2" id="KW-1185">Reference proteome</keyword>
<evidence type="ECO:0000313" key="2">
    <source>
        <dbReference type="Proteomes" id="UP001056778"/>
    </source>
</evidence>
<evidence type="ECO:0000313" key="1">
    <source>
        <dbReference type="EMBL" id="KAI4456797.1"/>
    </source>
</evidence>
<organism evidence="1 2">
    <name type="scientific">Holotrichia oblita</name>
    <name type="common">Chafer beetle</name>
    <dbReference type="NCBI Taxonomy" id="644536"/>
    <lineage>
        <taxon>Eukaryota</taxon>
        <taxon>Metazoa</taxon>
        <taxon>Ecdysozoa</taxon>
        <taxon>Arthropoda</taxon>
        <taxon>Hexapoda</taxon>
        <taxon>Insecta</taxon>
        <taxon>Pterygota</taxon>
        <taxon>Neoptera</taxon>
        <taxon>Endopterygota</taxon>
        <taxon>Coleoptera</taxon>
        <taxon>Polyphaga</taxon>
        <taxon>Scarabaeiformia</taxon>
        <taxon>Scarabaeidae</taxon>
        <taxon>Melolonthinae</taxon>
        <taxon>Holotrichia</taxon>
    </lineage>
</organism>
<proteinExistence type="predicted"/>
<sequence>MNTRSTTLKTRKHQEEIPKGDNTRNNTSYISITHNCADAEINEEKDIILELRNKLAAAHHDIKELNDKLDEKKEKLEFYKTKYNYQTETIQNLQKQINGLIQKIENKTVKDTQTQTTDGEVSLRASKSGAPTRTSHARSAHSEISSKILNSSRVLNHHKGTHQDNNQEYTQMHEHTPPHIEDWQNKTFGSTSSRQHRKKILILGDSHVRNSAKILHGAMDMSVYTAQAICKPNATFRDVISDIDNLTRDFTQEDFVVIQAGSNDVLKGELFKNDFVEQVFIKLVKTNVIFLSIPYWNGRAVLNNLIYEYNCRLYNIIQGLSKQNISFVETNRLLGSGRRARDGFHINAVVALTGSILPAVMQRAAVSRSPGPSDPGEDANHLGPIEAALSCLWILTPLAATVSLLVVLVAMLTNQWLHTEEKMHNPSYNGTGDRDYLSKLTISGLWMLCFTNHRKKKSDQVSSDTNSENNDNKALSKNLLVRDSASEEEQEIVCP</sequence>
<comment type="caution">
    <text evidence="1">The sequence shown here is derived from an EMBL/GenBank/DDBJ whole genome shotgun (WGS) entry which is preliminary data.</text>
</comment>
<gene>
    <name evidence="1" type="ORF">MML48_8g00010281</name>
</gene>
<keyword evidence="1" id="KW-0378">Hydrolase</keyword>
<reference evidence="1" key="1">
    <citation type="submission" date="2022-04" db="EMBL/GenBank/DDBJ databases">
        <title>Chromosome-scale genome assembly of Holotrichia oblita Faldermann.</title>
        <authorList>
            <person name="Rongchong L."/>
        </authorList>
    </citation>
    <scope>NUCLEOTIDE SEQUENCE</scope>
    <source>
        <strain evidence="1">81SQS9</strain>
    </source>
</reference>